<evidence type="ECO:0000256" key="9">
    <source>
        <dbReference type="SAM" id="Phobius"/>
    </source>
</evidence>
<dbReference type="Pfam" id="PF25539">
    <property type="entry name" value="Bestrophin_2"/>
    <property type="match status" value="1"/>
</dbReference>
<keyword evidence="3" id="KW-1003">Cell membrane</keyword>
<dbReference type="GO" id="GO:0005886">
    <property type="term" value="C:plasma membrane"/>
    <property type="evidence" value="ECO:0007669"/>
    <property type="project" value="UniProtKB-SubCell"/>
</dbReference>
<evidence type="ECO:0000256" key="4">
    <source>
        <dbReference type="ARBA" id="ARBA00022692"/>
    </source>
</evidence>
<proteinExistence type="inferred from homology"/>
<feature type="transmembrane region" description="Helical" evidence="9">
    <location>
        <begin position="20"/>
        <end position="36"/>
    </location>
</feature>
<comment type="similarity">
    <text evidence="8">Belongs to the anion channel-forming bestrophin (TC 1.A.46) family.</text>
</comment>
<evidence type="ECO:0000256" key="6">
    <source>
        <dbReference type="ARBA" id="ARBA00023065"/>
    </source>
</evidence>
<keyword evidence="5 9" id="KW-1133">Transmembrane helix</keyword>
<dbReference type="PANTHER" id="PTHR33281:SF19">
    <property type="entry name" value="VOLTAGE-DEPENDENT ANION CHANNEL-FORMING PROTEIN YNEE"/>
    <property type="match status" value="1"/>
</dbReference>
<sequence length="303" mass="34426">MIVRDHLPLKRIWPQVSQRLLLLLFFDISISVLYTFGGFTFLAIPSIPLAPMAGALSIFLAFRTNSAYGRWWEARTLWGGLVNSSRTFARQVLTLIDGTGGDMACVTDLRNQLVRLQISFVRSLRCHLRRQNPFPELERLLPEEVTNRLRAHTNVPSAILLESASVLRRAKEEGRLDSFRWIALENTLTELTNILGGCERIKNTPLPRQHDYFPRILVMAFCLMLPFALVEGLRMLTPIASTLISFILVALDTVGREIEAPFDNTVHDTPMTSLTRTIEINLFQQLGERRVPAEVHPVDGFVY</sequence>
<evidence type="ECO:0008006" key="12">
    <source>
        <dbReference type="Google" id="ProtNLM"/>
    </source>
</evidence>
<keyword evidence="6" id="KW-0406">Ion transport</keyword>
<evidence type="ECO:0000256" key="5">
    <source>
        <dbReference type="ARBA" id="ARBA00022989"/>
    </source>
</evidence>
<dbReference type="RefSeq" id="WP_194448481.1">
    <property type="nucleotide sequence ID" value="NZ_CP063849.1"/>
</dbReference>
<dbReference type="InterPro" id="IPR044669">
    <property type="entry name" value="YneE/VCCN1/2-like"/>
</dbReference>
<dbReference type="Proteomes" id="UP000593892">
    <property type="component" value="Chromosome"/>
</dbReference>
<dbReference type="KEGG" id="pfer:IRI77_29120"/>
<accession>A0A7S7SIA4</accession>
<dbReference type="GO" id="GO:0005254">
    <property type="term" value="F:chloride channel activity"/>
    <property type="evidence" value="ECO:0007669"/>
    <property type="project" value="InterPro"/>
</dbReference>
<protein>
    <recommendedName>
        <fullName evidence="12">Bestrophin-like protein</fullName>
    </recommendedName>
</protein>
<keyword evidence="4 9" id="KW-0812">Transmembrane</keyword>
<evidence type="ECO:0000256" key="1">
    <source>
        <dbReference type="ARBA" id="ARBA00004651"/>
    </source>
</evidence>
<dbReference type="PANTHER" id="PTHR33281">
    <property type="entry name" value="UPF0187 PROTEIN YNEE"/>
    <property type="match status" value="1"/>
</dbReference>
<reference evidence="10 11" key="1">
    <citation type="submission" date="2020-10" db="EMBL/GenBank/DDBJ databases">
        <title>Complete genome sequence of Paludibaculum fermentans P105T, a facultatively anaerobic acidobacterium capable of dissimilatory Fe(III) reduction.</title>
        <authorList>
            <person name="Dedysh S.N."/>
            <person name="Beletsky A.V."/>
            <person name="Kulichevskaya I.S."/>
            <person name="Mardanov A.V."/>
            <person name="Ravin N.V."/>
        </authorList>
    </citation>
    <scope>NUCLEOTIDE SEQUENCE [LARGE SCALE GENOMIC DNA]</scope>
    <source>
        <strain evidence="10 11">P105</strain>
    </source>
</reference>
<name>A0A7S7SIA4_PALFE</name>
<evidence type="ECO:0000256" key="7">
    <source>
        <dbReference type="ARBA" id="ARBA00023136"/>
    </source>
</evidence>
<organism evidence="10 11">
    <name type="scientific">Paludibaculum fermentans</name>
    <dbReference type="NCBI Taxonomy" id="1473598"/>
    <lineage>
        <taxon>Bacteria</taxon>
        <taxon>Pseudomonadati</taxon>
        <taxon>Acidobacteriota</taxon>
        <taxon>Terriglobia</taxon>
        <taxon>Bryobacterales</taxon>
        <taxon>Bryobacteraceae</taxon>
        <taxon>Paludibaculum</taxon>
    </lineage>
</organism>
<keyword evidence="2" id="KW-0813">Transport</keyword>
<dbReference type="AlphaFoldDB" id="A0A7S7SIA4"/>
<evidence type="ECO:0000256" key="3">
    <source>
        <dbReference type="ARBA" id="ARBA00022475"/>
    </source>
</evidence>
<keyword evidence="7 9" id="KW-0472">Membrane</keyword>
<evidence type="ECO:0000313" key="10">
    <source>
        <dbReference type="EMBL" id="QOY86812.1"/>
    </source>
</evidence>
<comment type="subcellular location">
    <subcellularLocation>
        <location evidence="1">Cell membrane</location>
        <topology evidence="1">Multi-pass membrane protein</topology>
    </subcellularLocation>
</comment>
<evidence type="ECO:0000313" key="11">
    <source>
        <dbReference type="Proteomes" id="UP000593892"/>
    </source>
</evidence>
<keyword evidence="11" id="KW-1185">Reference proteome</keyword>
<gene>
    <name evidence="10" type="ORF">IRI77_29120</name>
</gene>
<dbReference type="EMBL" id="CP063849">
    <property type="protein sequence ID" value="QOY86812.1"/>
    <property type="molecule type" value="Genomic_DNA"/>
</dbReference>
<evidence type="ECO:0000256" key="2">
    <source>
        <dbReference type="ARBA" id="ARBA00022448"/>
    </source>
</evidence>
<evidence type="ECO:0000256" key="8">
    <source>
        <dbReference type="ARBA" id="ARBA00034708"/>
    </source>
</evidence>